<sequence>MENFDRILVCGDIHGEWDKFMMTYKKAAFNQDKDLLVFLGDYLDRGEPCL</sequence>
<dbReference type="Gene3D" id="3.60.21.10">
    <property type="match status" value="1"/>
</dbReference>
<dbReference type="GO" id="GO:0016787">
    <property type="term" value="F:hydrolase activity"/>
    <property type="evidence" value="ECO:0007669"/>
    <property type="project" value="InterPro"/>
</dbReference>
<dbReference type="PRINTS" id="PR00114">
    <property type="entry name" value="STPHPHTASE"/>
</dbReference>
<dbReference type="InterPro" id="IPR029052">
    <property type="entry name" value="Metallo-depent_PP-like"/>
</dbReference>
<dbReference type="OrthoDB" id="9779903at2"/>
<dbReference type="Proteomes" id="UP000182412">
    <property type="component" value="Unassembled WGS sequence"/>
</dbReference>
<dbReference type="AlphaFoldDB" id="A0A1H0NPK5"/>
<evidence type="ECO:0000259" key="1">
    <source>
        <dbReference type="Pfam" id="PF00149"/>
    </source>
</evidence>
<reference evidence="2 3" key="1">
    <citation type="submission" date="2016-10" db="EMBL/GenBank/DDBJ databases">
        <authorList>
            <person name="de Groot N.N."/>
        </authorList>
    </citation>
    <scope>NUCLEOTIDE SEQUENCE [LARGE SCALE GENOMIC DNA]</scope>
    <source>
        <strain evidence="2 3">S137</strain>
    </source>
</reference>
<dbReference type="SUPFAM" id="SSF56300">
    <property type="entry name" value="Metallo-dependent phosphatases"/>
    <property type="match status" value="1"/>
</dbReference>
<dbReference type="InterPro" id="IPR006186">
    <property type="entry name" value="Ser/Thr-sp_prot-phosphatase"/>
</dbReference>
<dbReference type="RefSeq" id="WP_081342415.1">
    <property type="nucleotide sequence ID" value="NZ_FNJQ01000003.1"/>
</dbReference>
<name>A0A1H0NPK5_SELRU</name>
<gene>
    <name evidence="2" type="ORF">SAMN05216366_103152</name>
</gene>
<proteinExistence type="predicted"/>
<accession>A0A1H0NPK5</accession>
<organism evidence="2 3">
    <name type="scientific">Selenomonas ruminantium</name>
    <dbReference type="NCBI Taxonomy" id="971"/>
    <lineage>
        <taxon>Bacteria</taxon>
        <taxon>Bacillati</taxon>
        <taxon>Bacillota</taxon>
        <taxon>Negativicutes</taxon>
        <taxon>Selenomonadales</taxon>
        <taxon>Selenomonadaceae</taxon>
        <taxon>Selenomonas</taxon>
    </lineage>
</organism>
<evidence type="ECO:0000313" key="2">
    <source>
        <dbReference type="EMBL" id="SDO94583.1"/>
    </source>
</evidence>
<dbReference type="EMBL" id="FNJQ01000003">
    <property type="protein sequence ID" value="SDO94583.1"/>
    <property type="molecule type" value="Genomic_DNA"/>
</dbReference>
<evidence type="ECO:0000313" key="3">
    <source>
        <dbReference type="Proteomes" id="UP000182412"/>
    </source>
</evidence>
<feature type="domain" description="Calcineurin-like phosphoesterase" evidence="1">
    <location>
        <begin position="6"/>
        <end position="47"/>
    </location>
</feature>
<protein>
    <submittedName>
        <fullName evidence="2">Calcineurin-like phosphoesterase</fullName>
    </submittedName>
</protein>
<dbReference type="Pfam" id="PF00149">
    <property type="entry name" value="Metallophos"/>
    <property type="match status" value="1"/>
</dbReference>
<dbReference type="InterPro" id="IPR004843">
    <property type="entry name" value="Calcineurin-like_PHP"/>
</dbReference>